<dbReference type="InParanoid" id="A0A2K1KXK8"/>
<evidence type="ECO:0000313" key="3">
    <source>
        <dbReference type="Proteomes" id="UP000006727"/>
    </source>
</evidence>
<dbReference type="EnsemblPlants" id="Pp3c3_37497V3.1">
    <property type="protein sequence ID" value="PAC:32941634.CDS.1"/>
    <property type="gene ID" value="Pp3c3_37497"/>
</dbReference>
<reference evidence="1 3" key="1">
    <citation type="journal article" date="2008" name="Science">
        <title>The Physcomitrella genome reveals evolutionary insights into the conquest of land by plants.</title>
        <authorList>
            <person name="Rensing S."/>
            <person name="Lang D."/>
            <person name="Zimmer A."/>
            <person name="Terry A."/>
            <person name="Salamov A."/>
            <person name="Shapiro H."/>
            <person name="Nishiyama T."/>
            <person name="Perroud P.-F."/>
            <person name="Lindquist E."/>
            <person name="Kamisugi Y."/>
            <person name="Tanahashi T."/>
            <person name="Sakakibara K."/>
            <person name="Fujita T."/>
            <person name="Oishi K."/>
            <person name="Shin-I T."/>
            <person name="Kuroki Y."/>
            <person name="Toyoda A."/>
            <person name="Suzuki Y."/>
            <person name="Hashimoto A."/>
            <person name="Yamaguchi K."/>
            <person name="Sugano A."/>
            <person name="Kohara Y."/>
            <person name="Fujiyama A."/>
            <person name="Anterola A."/>
            <person name="Aoki S."/>
            <person name="Ashton N."/>
            <person name="Barbazuk W.B."/>
            <person name="Barker E."/>
            <person name="Bennetzen J."/>
            <person name="Bezanilla M."/>
            <person name="Blankenship R."/>
            <person name="Cho S.H."/>
            <person name="Dutcher S."/>
            <person name="Estelle M."/>
            <person name="Fawcett J.A."/>
            <person name="Gundlach H."/>
            <person name="Hanada K."/>
            <person name="Heyl A."/>
            <person name="Hicks K.A."/>
            <person name="Hugh J."/>
            <person name="Lohr M."/>
            <person name="Mayer K."/>
            <person name="Melkozernov A."/>
            <person name="Murata T."/>
            <person name="Nelson D."/>
            <person name="Pils B."/>
            <person name="Prigge M."/>
            <person name="Reiss B."/>
            <person name="Renner T."/>
            <person name="Rombauts S."/>
            <person name="Rushton P."/>
            <person name="Sanderfoot A."/>
            <person name="Schween G."/>
            <person name="Shiu S.-H."/>
            <person name="Stueber K."/>
            <person name="Theodoulou F.L."/>
            <person name="Tu H."/>
            <person name="Van de Peer Y."/>
            <person name="Verrier P.J."/>
            <person name="Waters E."/>
            <person name="Wood A."/>
            <person name="Yang L."/>
            <person name="Cove D."/>
            <person name="Cuming A."/>
            <person name="Hasebe M."/>
            <person name="Lucas S."/>
            <person name="Mishler D.B."/>
            <person name="Reski R."/>
            <person name="Grigoriev I."/>
            <person name="Quatrano R.S."/>
            <person name="Boore J.L."/>
        </authorList>
    </citation>
    <scope>NUCLEOTIDE SEQUENCE [LARGE SCALE GENOMIC DNA]</scope>
    <source>
        <strain evidence="2 3">cv. Gransden 2004</strain>
    </source>
</reference>
<dbReference type="Gramene" id="Pp3c3_37497V3.1">
    <property type="protein sequence ID" value="PAC:32941634.CDS.1"/>
    <property type="gene ID" value="Pp3c3_37497"/>
</dbReference>
<proteinExistence type="predicted"/>
<name>A0A2K1KXK8_PHYPA</name>
<sequence length="93" mass="10213">MAKLCKLALHHLISAETLKFMTTCVTRIACESFGRATGASSSWMAALRVQYCKLLSLPKFKMSTLSNWISESKISFVIATNCEQVAHGMIAPT</sequence>
<protein>
    <submittedName>
        <fullName evidence="1 2">Uncharacterized protein</fullName>
    </submittedName>
</protein>
<reference evidence="2" key="3">
    <citation type="submission" date="2020-12" db="UniProtKB">
        <authorList>
            <consortium name="EnsemblPlants"/>
        </authorList>
    </citation>
    <scope>IDENTIFICATION</scope>
</reference>
<evidence type="ECO:0000313" key="1">
    <source>
        <dbReference type="EMBL" id="PNR58523.1"/>
    </source>
</evidence>
<keyword evidence="3" id="KW-1185">Reference proteome</keyword>
<reference evidence="1 3" key="2">
    <citation type="journal article" date="2018" name="Plant J.">
        <title>The Physcomitrella patens chromosome-scale assembly reveals moss genome structure and evolution.</title>
        <authorList>
            <person name="Lang D."/>
            <person name="Ullrich K.K."/>
            <person name="Murat F."/>
            <person name="Fuchs J."/>
            <person name="Jenkins J."/>
            <person name="Haas F.B."/>
            <person name="Piednoel M."/>
            <person name="Gundlach H."/>
            <person name="Van Bel M."/>
            <person name="Meyberg R."/>
            <person name="Vives C."/>
            <person name="Morata J."/>
            <person name="Symeonidi A."/>
            <person name="Hiss M."/>
            <person name="Muchero W."/>
            <person name="Kamisugi Y."/>
            <person name="Saleh O."/>
            <person name="Blanc G."/>
            <person name="Decker E.L."/>
            <person name="van Gessel N."/>
            <person name="Grimwood J."/>
            <person name="Hayes R.D."/>
            <person name="Graham S.W."/>
            <person name="Gunter L.E."/>
            <person name="McDaniel S.F."/>
            <person name="Hoernstein S.N.W."/>
            <person name="Larsson A."/>
            <person name="Li F.W."/>
            <person name="Perroud P.F."/>
            <person name="Phillips J."/>
            <person name="Ranjan P."/>
            <person name="Rokshar D.S."/>
            <person name="Rothfels C.J."/>
            <person name="Schneider L."/>
            <person name="Shu S."/>
            <person name="Stevenson D.W."/>
            <person name="Thummler F."/>
            <person name="Tillich M."/>
            <person name="Villarreal Aguilar J.C."/>
            <person name="Widiez T."/>
            <person name="Wong G.K."/>
            <person name="Wymore A."/>
            <person name="Zhang Y."/>
            <person name="Zimmer A.D."/>
            <person name="Quatrano R.S."/>
            <person name="Mayer K.F.X."/>
            <person name="Goodstein D."/>
            <person name="Casacuberta J.M."/>
            <person name="Vandepoele K."/>
            <person name="Reski R."/>
            <person name="Cuming A.C."/>
            <person name="Tuskan G.A."/>
            <person name="Maumus F."/>
            <person name="Salse J."/>
            <person name="Schmutz J."/>
            <person name="Rensing S.A."/>
        </authorList>
    </citation>
    <scope>NUCLEOTIDE SEQUENCE [LARGE SCALE GENOMIC DNA]</scope>
    <source>
        <strain evidence="2 3">cv. Gransden 2004</strain>
    </source>
</reference>
<gene>
    <name evidence="1" type="ORF">PHYPA_005518</name>
</gene>
<dbReference type="Proteomes" id="UP000006727">
    <property type="component" value="Chromosome 3"/>
</dbReference>
<dbReference type="EMBL" id="ABEU02000003">
    <property type="protein sequence ID" value="PNR58523.1"/>
    <property type="molecule type" value="Genomic_DNA"/>
</dbReference>
<accession>A0A2K1KXK8</accession>
<evidence type="ECO:0000313" key="2">
    <source>
        <dbReference type="EnsemblPlants" id="PAC:32941634.CDS.1"/>
    </source>
</evidence>
<dbReference type="AlphaFoldDB" id="A0A2K1KXK8"/>
<organism evidence="1">
    <name type="scientific">Physcomitrium patens</name>
    <name type="common">Spreading-leaved earth moss</name>
    <name type="synonym">Physcomitrella patens</name>
    <dbReference type="NCBI Taxonomy" id="3218"/>
    <lineage>
        <taxon>Eukaryota</taxon>
        <taxon>Viridiplantae</taxon>
        <taxon>Streptophyta</taxon>
        <taxon>Embryophyta</taxon>
        <taxon>Bryophyta</taxon>
        <taxon>Bryophytina</taxon>
        <taxon>Bryopsida</taxon>
        <taxon>Funariidae</taxon>
        <taxon>Funariales</taxon>
        <taxon>Funariaceae</taxon>
        <taxon>Physcomitrium</taxon>
    </lineage>
</organism>